<proteinExistence type="predicted"/>
<sequence length="375" mass="42600">MKGLFVVFHGFSAHSGISKKIFSQCDALRRNGADVELCHLEIAADGTQRRMVGGRAIRTFGQGLRAKVAKRVSLGDITRHIRDEGVEFLYIRHDHNASPVLIHWLRKVKKLGVRIALEIPTYPYDAEFAQSPFVRRLKLRIDRTFRRRMARWVDRIVTFSDDPEIFGRPTIRISNGIDFRSIPLKTQRHGSPHEIRLLAVANIHFWHGLDRVIEGLKVYYAGPHQCIIRLRIAGDGIESLIDGYRRTIEEYGLSEYAEVIGPRSGAALDAEFEWCDMGIASLGRHRNGITRIKTLKNREYAARGIPFVYSENDSDFDGMPYVMKAPADDTPLDIAALVRFCDGVNLTPAQIRASVEGTLSWDRQMKQVLTELFEA</sequence>
<keyword evidence="1" id="KW-0808">Transferase</keyword>
<dbReference type="RefSeq" id="WP_244077193.1">
    <property type="nucleotide sequence ID" value="NZ_AP025581.1"/>
</dbReference>
<organism evidence="1 2">
    <name type="scientific">Alistipes finegoldii</name>
    <dbReference type="NCBI Taxonomy" id="214856"/>
    <lineage>
        <taxon>Bacteria</taxon>
        <taxon>Pseudomonadati</taxon>
        <taxon>Bacteroidota</taxon>
        <taxon>Bacteroidia</taxon>
        <taxon>Bacteroidales</taxon>
        <taxon>Rikenellaceae</taxon>
        <taxon>Alistipes</taxon>
    </lineage>
</organism>
<accession>A0AA37P4K0</accession>
<dbReference type="EMBL" id="BQOL01000003">
    <property type="protein sequence ID" value="GKI20513.1"/>
    <property type="molecule type" value="Genomic_DNA"/>
</dbReference>
<dbReference type="Gene3D" id="3.40.50.2000">
    <property type="entry name" value="Glycogen Phosphorylase B"/>
    <property type="match status" value="2"/>
</dbReference>
<evidence type="ECO:0000313" key="1">
    <source>
        <dbReference type="EMBL" id="GKI20513.1"/>
    </source>
</evidence>
<dbReference type="SUPFAM" id="SSF53756">
    <property type="entry name" value="UDP-Glycosyltransferase/glycogen phosphorylase"/>
    <property type="match status" value="1"/>
</dbReference>
<comment type="caution">
    <text evidence="1">The sequence shown here is derived from an EMBL/GenBank/DDBJ whole genome shotgun (WGS) entry which is preliminary data.</text>
</comment>
<dbReference type="AlphaFoldDB" id="A0AA37P4K0"/>
<dbReference type="Proteomes" id="UP001055105">
    <property type="component" value="Unassembled WGS sequence"/>
</dbReference>
<name>A0AA37P4K0_9BACT</name>
<gene>
    <name evidence="1" type="ORF">CE91St16_34210</name>
</gene>
<dbReference type="GO" id="GO:0016740">
    <property type="term" value="F:transferase activity"/>
    <property type="evidence" value="ECO:0007669"/>
    <property type="project" value="UniProtKB-KW"/>
</dbReference>
<reference evidence="1" key="1">
    <citation type="submission" date="2022-01" db="EMBL/GenBank/DDBJ databases">
        <title>Novel bile acid biosynthetic pathways are enriched in the microbiome of centenarians.</title>
        <authorList>
            <person name="Sato Y."/>
            <person name="Atarashi K."/>
            <person name="Plichta R.D."/>
            <person name="Arai Y."/>
            <person name="Sasajima S."/>
            <person name="Kearney M.S."/>
            <person name="Suda W."/>
            <person name="Takeshita K."/>
            <person name="Sasaki T."/>
            <person name="Okamoto S."/>
            <person name="Skelly N.A."/>
            <person name="Okamura Y."/>
            <person name="Vlamakis H."/>
            <person name="Li Y."/>
            <person name="Tanoue T."/>
            <person name="Takei H."/>
            <person name="Nittono H."/>
            <person name="Narushima S."/>
            <person name="Irie J."/>
            <person name="Itoh H."/>
            <person name="Moriya K."/>
            <person name="Sugiura Y."/>
            <person name="Suematsu M."/>
            <person name="Moritoki N."/>
            <person name="Shibata S."/>
            <person name="Littman R.D."/>
            <person name="Fischbach A.M."/>
            <person name="Uwamino Y."/>
            <person name="Inoue T."/>
            <person name="Honda A."/>
            <person name="Hattori M."/>
            <person name="Murai T."/>
            <person name="Xavier J.R."/>
            <person name="Hirose N."/>
            <person name="Honda K."/>
        </authorList>
    </citation>
    <scope>NUCLEOTIDE SEQUENCE</scope>
    <source>
        <strain evidence="1">CE91-St16</strain>
    </source>
</reference>
<protein>
    <submittedName>
        <fullName evidence="1">Glycosyl transferase</fullName>
    </submittedName>
</protein>
<evidence type="ECO:0000313" key="2">
    <source>
        <dbReference type="Proteomes" id="UP001055105"/>
    </source>
</evidence>